<dbReference type="EMBL" id="NRDI02000002">
    <property type="protein sequence ID" value="KAI1518589.1"/>
    <property type="molecule type" value="Genomic_DNA"/>
</dbReference>
<protein>
    <recommendedName>
        <fullName evidence="3">Fungal N-terminal domain-containing protein</fullName>
    </recommendedName>
</protein>
<evidence type="ECO:0000313" key="1">
    <source>
        <dbReference type="EMBL" id="KAI1518589.1"/>
    </source>
</evidence>
<proteinExistence type="predicted"/>
<dbReference type="Proteomes" id="UP000249757">
    <property type="component" value="Unassembled WGS sequence"/>
</dbReference>
<evidence type="ECO:0000313" key="2">
    <source>
        <dbReference type="Proteomes" id="UP000249757"/>
    </source>
</evidence>
<name>A0A922NQ83_9PLEO</name>
<keyword evidence="2" id="KW-1185">Reference proteome</keyword>
<organism evidence="1 2">
    <name type="scientific">Pyrenophora tritici-repentis</name>
    <dbReference type="NCBI Taxonomy" id="45151"/>
    <lineage>
        <taxon>Eukaryota</taxon>
        <taxon>Fungi</taxon>
        <taxon>Dikarya</taxon>
        <taxon>Ascomycota</taxon>
        <taxon>Pezizomycotina</taxon>
        <taxon>Dothideomycetes</taxon>
        <taxon>Pleosporomycetidae</taxon>
        <taxon>Pleosporales</taxon>
        <taxon>Pleosporineae</taxon>
        <taxon>Pleosporaceae</taxon>
        <taxon>Pyrenophora</taxon>
    </lineage>
</organism>
<reference evidence="2" key="1">
    <citation type="journal article" date="2022" name="Microb. Genom.">
        <title>A global pangenome for the wheat fungal pathogen Pyrenophora tritici-repentis and prediction of effector protein structural homology.</title>
        <authorList>
            <person name="Moolhuijzen P.M."/>
            <person name="See P.T."/>
            <person name="Shi G."/>
            <person name="Powell H.R."/>
            <person name="Cockram J."/>
            <person name="Jorgensen L.N."/>
            <person name="Benslimane H."/>
            <person name="Strelkov S.E."/>
            <person name="Turner J."/>
            <person name="Liu Z."/>
            <person name="Moffat C.S."/>
        </authorList>
    </citation>
    <scope>NUCLEOTIDE SEQUENCE [LARGE SCALE GENOMIC DNA]</scope>
</reference>
<sequence>MADALVFISVVQATTQLIEQAFRIFARLRKAHNRQKALVDVLNRHKNEIESVKLIIGILDDEEELQQLATVLAELVRMQAVQNKLADLLGTLDPKMRSPVNQFTRQLVHGSADEKKLGSIMDEMSHIKSSLLLCIQVSNVGVTRSIEKEIVANAEVIQRIDQNLREHIQNCEGLRIARLLKGRRPSNDGTVPLTLADLASLNDDENSENSGDETLIGDSDTCSQEIPLKTERIVRRNEVHNKALQVNAALGEDLWKDVNRLVIEDNKADSQGIQINYAMPRDMMMMMLDQQSKAIAVSRSISGAPRHDRIMVQV</sequence>
<gene>
    <name evidence="1" type="ORF">Ptr86124_001717</name>
</gene>
<comment type="caution">
    <text evidence="1">The sequence shown here is derived from an EMBL/GenBank/DDBJ whole genome shotgun (WGS) entry which is preliminary data.</text>
</comment>
<accession>A0A922NQ83</accession>
<dbReference type="AlphaFoldDB" id="A0A922NQ83"/>
<evidence type="ECO:0008006" key="3">
    <source>
        <dbReference type="Google" id="ProtNLM"/>
    </source>
</evidence>